<dbReference type="InterPro" id="IPR039421">
    <property type="entry name" value="Type_1_exporter"/>
</dbReference>
<keyword evidence="13" id="KW-1185">Reference proteome</keyword>
<dbReference type="Pfam" id="PF00005">
    <property type="entry name" value="ABC_tran"/>
    <property type="match status" value="1"/>
</dbReference>
<dbReference type="InterPro" id="IPR011527">
    <property type="entry name" value="ABC1_TM_dom"/>
</dbReference>
<proteinExistence type="predicted"/>
<dbReference type="Proteomes" id="UP000293671">
    <property type="component" value="Unassembled WGS sequence"/>
</dbReference>
<keyword evidence="3" id="KW-1003">Cell membrane</keyword>
<feature type="transmembrane region" description="Helical" evidence="9">
    <location>
        <begin position="265"/>
        <end position="286"/>
    </location>
</feature>
<keyword evidence="7 9" id="KW-1133">Transmembrane helix</keyword>
<evidence type="ECO:0000256" key="3">
    <source>
        <dbReference type="ARBA" id="ARBA00022475"/>
    </source>
</evidence>
<dbReference type="GO" id="GO:0005886">
    <property type="term" value="C:plasma membrane"/>
    <property type="evidence" value="ECO:0007669"/>
    <property type="project" value="UniProtKB-SubCell"/>
</dbReference>
<sequence>MRPPGAAEAPPPVPEQALGFAAPGASARIAALPWRPQTRAGASCRFISPMPNHPPELLLDGPADATKAALWTDLQARLAPQENVLATLPVDLDARLHFGGGLLALTERRLLVREPGAADWCEWPLGAGLQLRHGDHGGVGSLELLDARARLAQWRFTLGANTQALKLLEAFERRQAVLAGESQIDDEAEADDDALGPREQQGAPSTWVLLRLWRFARPYQTQLIIGFLLTLASTAATLVPPYLTIPLMDKVLIPFQNGQQIEPRFVMLLLAGLLGSALLAWSLGWARTWLLALVSERIAADLRTTAFEHLLQLSLDYFGAKRTGDLMARIGSETDRISVFLSLHALDFATDVLMIGMTSVILFSINPWLALVTLIPLPFIAWMIHLVRDRLRTGFEKIDRVWGDVTNVLADTIPGIRVVKAFAQEGREAARFKEANRLNLAVNDKLNKTWSLFSPTVSLLTDIGLLVVWAFGIWLVSKGQITVGVLTAFIAYIGRFYTRLDSMSRIVSVTQKAAAGAKRIFDILDHVSNVPEPVNPVKIQNLQGRIEMRGLGFRYGNRTVIRGLDLEIRPGEMIGLVGHSGSGKSTLVNLICRFYDVSDGGIYVDGTDLRRFGVADYRRHIGLVLQEPFLFFGTVAENIAYGKPGASRAEIVSAARAAHAHEFILRLPQGYDSLVGERGQGLSGGERQRISIARALLIDPRILILDEATSSVDTETEKEIQKALDNLVQGRTTIAIAHRLSTLRKADRLVVMDRGRVVEVGPHEELIARKGAYWRLYEAQARRVEGSDLDAHAGEPLIAAQIATVAATHASVHAELTPGGA</sequence>
<dbReference type="PROSITE" id="PS50893">
    <property type="entry name" value="ABC_TRANSPORTER_2"/>
    <property type="match status" value="1"/>
</dbReference>
<dbReference type="PANTHER" id="PTHR43394:SF1">
    <property type="entry name" value="ATP-BINDING CASSETTE SUB-FAMILY B MEMBER 10, MITOCHONDRIAL"/>
    <property type="match status" value="1"/>
</dbReference>
<dbReference type="SUPFAM" id="SSF52540">
    <property type="entry name" value="P-loop containing nucleoside triphosphate hydrolases"/>
    <property type="match status" value="1"/>
</dbReference>
<organism evidence="12 13">
    <name type="scientific">Rivibacter subsaxonicus</name>
    <dbReference type="NCBI Taxonomy" id="457575"/>
    <lineage>
        <taxon>Bacteria</taxon>
        <taxon>Pseudomonadati</taxon>
        <taxon>Pseudomonadota</taxon>
        <taxon>Betaproteobacteria</taxon>
        <taxon>Burkholderiales</taxon>
        <taxon>Rivibacter</taxon>
    </lineage>
</organism>
<evidence type="ECO:0000256" key="6">
    <source>
        <dbReference type="ARBA" id="ARBA00022840"/>
    </source>
</evidence>
<feature type="transmembrane region" description="Helical" evidence="9">
    <location>
        <begin position="223"/>
        <end position="245"/>
    </location>
</feature>
<feature type="domain" description="ABC transporter" evidence="10">
    <location>
        <begin position="546"/>
        <end position="779"/>
    </location>
</feature>
<dbReference type="SMART" id="SM00382">
    <property type="entry name" value="AAA"/>
    <property type="match status" value="1"/>
</dbReference>
<dbReference type="EMBL" id="SHKP01000005">
    <property type="protein sequence ID" value="RZU01192.1"/>
    <property type="molecule type" value="Genomic_DNA"/>
</dbReference>
<dbReference type="InterPro" id="IPR036640">
    <property type="entry name" value="ABC1_TM_sf"/>
</dbReference>
<evidence type="ECO:0000259" key="11">
    <source>
        <dbReference type="PROSITE" id="PS50929"/>
    </source>
</evidence>
<evidence type="ECO:0000256" key="8">
    <source>
        <dbReference type="ARBA" id="ARBA00023136"/>
    </source>
</evidence>
<feature type="transmembrane region" description="Helical" evidence="9">
    <location>
        <begin position="368"/>
        <end position="387"/>
    </location>
</feature>
<dbReference type="PANTHER" id="PTHR43394">
    <property type="entry name" value="ATP-DEPENDENT PERMEASE MDL1, MITOCHONDRIAL"/>
    <property type="match status" value="1"/>
</dbReference>
<keyword evidence="8 9" id="KW-0472">Membrane</keyword>
<dbReference type="PROSITE" id="PS00211">
    <property type="entry name" value="ABC_TRANSPORTER_1"/>
    <property type="match status" value="1"/>
</dbReference>
<accession>A0A4Q7VWR4</accession>
<dbReference type="GO" id="GO:0005524">
    <property type="term" value="F:ATP binding"/>
    <property type="evidence" value="ECO:0007669"/>
    <property type="project" value="UniProtKB-KW"/>
</dbReference>
<dbReference type="Gene3D" id="3.40.50.300">
    <property type="entry name" value="P-loop containing nucleotide triphosphate hydrolases"/>
    <property type="match status" value="1"/>
</dbReference>
<keyword evidence="2" id="KW-0813">Transport</keyword>
<evidence type="ECO:0000256" key="5">
    <source>
        <dbReference type="ARBA" id="ARBA00022741"/>
    </source>
</evidence>
<evidence type="ECO:0000256" key="4">
    <source>
        <dbReference type="ARBA" id="ARBA00022692"/>
    </source>
</evidence>
<comment type="subcellular location">
    <subcellularLocation>
        <location evidence="1">Cell membrane</location>
        <topology evidence="1">Multi-pass membrane protein</topology>
    </subcellularLocation>
</comment>
<evidence type="ECO:0000256" key="2">
    <source>
        <dbReference type="ARBA" id="ARBA00022448"/>
    </source>
</evidence>
<dbReference type="InterPro" id="IPR017871">
    <property type="entry name" value="ABC_transporter-like_CS"/>
</dbReference>
<dbReference type="PROSITE" id="PS50929">
    <property type="entry name" value="ABC_TM1F"/>
    <property type="match status" value="1"/>
</dbReference>
<evidence type="ECO:0000256" key="1">
    <source>
        <dbReference type="ARBA" id="ARBA00004651"/>
    </source>
</evidence>
<keyword evidence="5" id="KW-0547">Nucleotide-binding</keyword>
<dbReference type="SUPFAM" id="SSF90123">
    <property type="entry name" value="ABC transporter transmembrane region"/>
    <property type="match status" value="1"/>
</dbReference>
<dbReference type="InterPro" id="IPR003593">
    <property type="entry name" value="AAA+_ATPase"/>
</dbReference>
<feature type="domain" description="ABC transmembrane type-1" evidence="11">
    <location>
        <begin position="224"/>
        <end position="512"/>
    </location>
</feature>
<evidence type="ECO:0000313" key="13">
    <source>
        <dbReference type="Proteomes" id="UP000293671"/>
    </source>
</evidence>
<dbReference type="Gene3D" id="1.20.1560.10">
    <property type="entry name" value="ABC transporter type 1, transmembrane domain"/>
    <property type="match status" value="1"/>
</dbReference>
<evidence type="ECO:0000256" key="7">
    <source>
        <dbReference type="ARBA" id="ARBA00022989"/>
    </source>
</evidence>
<dbReference type="GO" id="GO:0015421">
    <property type="term" value="F:ABC-type oligopeptide transporter activity"/>
    <property type="evidence" value="ECO:0007669"/>
    <property type="project" value="TreeGrafter"/>
</dbReference>
<dbReference type="FunFam" id="3.40.50.300:FF:000287">
    <property type="entry name" value="Multidrug ABC transporter ATP-binding protein"/>
    <property type="match status" value="1"/>
</dbReference>
<keyword evidence="6 12" id="KW-0067">ATP-binding</keyword>
<dbReference type="CDD" id="cd18563">
    <property type="entry name" value="ABC_6TM_exporter_like"/>
    <property type="match status" value="1"/>
</dbReference>
<dbReference type="Pfam" id="PF00664">
    <property type="entry name" value="ABC_membrane"/>
    <property type="match status" value="1"/>
</dbReference>
<dbReference type="InterPro" id="IPR003439">
    <property type="entry name" value="ABC_transporter-like_ATP-bd"/>
</dbReference>
<name>A0A4Q7VWR4_9BURK</name>
<keyword evidence="4 9" id="KW-0812">Transmembrane</keyword>
<protein>
    <submittedName>
        <fullName evidence="12">ATP-binding cassette subfamily B protein</fullName>
    </submittedName>
</protein>
<dbReference type="InterPro" id="IPR027417">
    <property type="entry name" value="P-loop_NTPase"/>
</dbReference>
<dbReference type="GO" id="GO:0016887">
    <property type="term" value="F:ATP hydrolysis activity"/>
    <property type="evidence" value="ECO:0007669"/>
    <property type="project" value="InterPro"/>
</dbReference>
<evidence type="ECO:0000313" key="12">
    <source>
        <dbReference type="EMBL" id="RZU01192.1"/>
    </source>
</evidence>
<feature type="transmembrane region" description="Helical" evidence="9">
    <location>
        <begin position="452"/>
        <end position="475"/>
    </location>
</feature>
<evidence type="ECO:0000256" key="9">
    <source>
        <dbReference type="SAM" id="Phobius"/>
    </source>
</evidence>
<gene>
    <name evidence="12" type="ORF">EV670_1908</name>
</gene>
<comment type="caution">
    <text evidence="12">The sequence shown here is derived from an EMBL/GenBank/DDBJ whole genome shotgun (WGS) entry which is preliminary data.</text>
</comment>
<evidence type="ECO:0000259" key="10">
    <source>
        <dbReference type="PROSITE" id="PS50893"/>
    </source>
</evidence>
<reference evidence="12 13" key="1">
    <citation type="submission" date="2019-02" db="EMBL/GenBank/DDBJ databases">
        <title>Genomic Encyclopedia of Type Strains, Phase IV (KMG-IV): sequencing the most valuable type-strain genomes for metagenomic binning, comparative biology and taxonomic classification.</title>
        <authorList>
            <person name="Goeker M."/>
        </authorList>
    </citation>
    <scope>NUCLEOTIDE SEQUENCE [LARGE SCALE GENOMIC DNA]</scope>
    <source>
        <strain evidence="12 13">DSM 19570</strain>
    </source>
</reference>
<feature type="transmembrane region" description="Helical" evidence="9">
    <location>
        <begin position="481"/>
        <end position="498"/>
    </location>
</feature>
<dbReference type="AlphaFoldDB" id="A0A4Q7VWR4"/>